<sequence length="185" mass="20508">PIDGTDMAIRGYPLCSISLSLHDIDTMKTIFAVIGDIFQKKIYYASKKGAFLKKQNKITPLKPSSVRKIDDAMIVSYAAKSYRLSSLLNQKKILSKVKLFFNYGGPLDIARVGEGTVDAFIEFEKGFKVIDYSAGIFIAKMAGAVATDLNGLEINLPRELNSRQKFLVSCCEELHKEILNCLDSA</sequence>
<gene>
    <name evidence="1" type="ORF">S03H2_27329</name>
</gene>
<protein>
    <recommendedName>
        <fullName evidence="2">Inositol monophosphatase</fullName>
    </recommendedName>
</protein>
<accession>X1HUU6</accession>
<evidence type="ECO:0008006" key="2">
    <source>
        <dbReference type="Google" id="ProtNLM"/>
    </source>
</evidence>
<dbReference type="Gene3D" id="3.40.190.80">
    <property type="match status" value="1"/>
</dbReference>
<dbReference type="Gene3D" id="3.30.540.10">
    <property type="entry name" value="Fructose-1,6-Bisphosphatase, subunit A, domain 1"/>
    <property type="match status" value="1"/>
</dbReference>
<evidence type="ECO:0000313" key="1">
    <source>
        <dbReference type="EMBL" id="GAH60850.1"/>
    </source>
</evidence>
<dbReference type="Pfam" id="PF00459">
    <property type="entry name" value="Inositol_P"/>
    <property type="match status" value="1"/>
</dbReference>
<dbReference type="PANTHER" id="PTHR20854:SF4">
    <property type="entry name" value="INOSITOL-1-MONOPHOSPHATASE-RELATED"/>
    <property type="match status" value="1"/>
</dbReference>
<dbReference type="GO" id="GO:0008934">
    <property type="term" value="F:inositol monophosphate 1-phosphatase activity"/>
    <property type="evidence" value="ECO:0007669"/>
    <property type="project" value="TreeGrafter"/>
</dbReference>
<organism evidence="1">
    <name type="scientific">marine sediment metagenome</name>
    <dbReference type="NCBI Taxonomy" id="412755"/>
    <lineage>
        <taxon>unclassified sequences</taxon>
        <taxon>metagenomes</taxon>
        <taxon>ecological metagenomes</taxon>
    </lineage>
</organism>
<proteinExistence type="predicted"/>
<dbReference type="GO" id="GO:0006020">
    <property type="term" value="P:inositol metabolic process"/>
    <property type="evidence" value="ECO:0007669"/>
    <property type="project" value="TreeGrafter"/>
</dbReference>
<name>X1HUU6_9ZZZZ</name>
<reference evidence="1" key="1">
    <citation type="journal article" date="2014" name="Front. Microbiol.">
        <title>High frequency of phylogenetically diverse reductive dehalogenase-homologous genes in deep subseafloor sedimentary metagenomes.</title>
        <authorList>
            <person name="Kawai M."/>
            <person name="Futagami T."/>
            <person name="Toyoda A."/>
            <person name="Takaki Y."/>
            <person name="Nishi S."/>
            <person name="Hori S."/>
            <person name="Arai W."/>
            <person name="Tsubouchi T."/>
            <person name="Morono Y."/>
            <person name="Uchiyama I."/>
            <person name="Ito T."/>
            <person name="Fujiyama A."/>
            <person name="Inagaki F."/>
            <person name="Takami H."/>
        </authorList>
    </citation>
    <scope>NUCLEOTIDE SEQUENCE</scope>
    <source>
        <strain evidence="1">Expedition CK06-06</strain>
    </source>
</reference>
<dbReference type="EMBL" id="BARU01016446">
    <property type="protein sequence ID" value="GAH60850.1"/>
    <property type="molecule type" value="Genomic_DNA"/>
</dbReference>
<dbReference type="GO" id="GO:0007165">
    <property type="term" value="P:signal transduction"/>
    <property type="evidence" value="ECO:0007669"/>
    <property type="project" value="TreeGrafter"/>
</dbReference>
<dbReference type="PANTHER" id="PTHR20854">
    <property type="entry name" value="INOSITOL MONOPHOSPHATASE"/>
    <property type="match status" value="1"/>
</dbReference>
<comment type="caution">
    <text evidence="1">The sequence shown here is derived from an EMBL/GenBank/DDBJ whole genome shotgun (WGS) entry which is preliminary data.</text>
</comment>
<dbReference type="InterPro" id="IPR000760">
    <property type="entry name" value="Inositol_monophosphatase-like"/>
</dbReference>
<feature type="non-terminal residue" evidence="1">
    <location>
        <position position="1"/>
    </location>
</feature>
<dbReference type="SUPFAM" id="SSF56655">
    <property type="entry name" value="Carbohydrate phosphatase"/>
    <property type="match status" value="1"/>
</dbReference>
<dbReference type="AlphaFoldDB" id="X1HUU6"/>